<dbReference type="InterPro" id="IPR045351">
    <property type="entry name" value="DUF6531"/>
</dbReference>
<dbReference type="InterPro" id="IPR056823">
    <property type="entry name" value="TEN-like_YD-shell"/>
</dbReference>
<dbReference type="Pfam" id="PF25023">
    <property type="entry name" value="TEN_YD-shell"/>
    <property type="match status" value="3"/>
</dbReference>
<dbReference type="InterPro" id="IPR050708">
    <property type="entry name" value="T6SS_VgrG/RHS"/>
</dbReference>
<dbReference type="EMBL" id="FUYB01000024">
    <property type="protein sequence ID" value="SKA93554.1"/>
    <property type="molecule type" value="Genomic_DNA"/>
</dbReference>
<dbReference type="Gene3D" id="2.60.40.10">
    <property type="entry name" value="Immunoglobulins"/>
    <property type="match status" value="7"/>
</dbReference>
<organism evidence="4 5">
    <name type="scientific">Thiothrix eikelboomii</name>
    <dbReference type="NCBI Taxonomy" id="92487"/>
    <lineage>
        <taxon>Bacteria</taxon>
        <taxon>Pseudomonadati</taxon>
        <taxon>Pseudomonadota</taxon>
        <taxon>Gammaproteobacteria</taxon>
        <taxon>Thiotrichales</taxon>
        <taxon>Thiotrichaceae</taxon>
        <taxon>Thiothrix</taxon>
    </lineage>
</organism>
<dbReference type="GO" id="GO:0005509">
    <property type="term" value="F:calcium ion binding"/>
    <property type="evidence" value="ECO:0007669"/>
    <property type="project" value="InterPro"/>
</dbReference>
<keyword evidence="1" id="KW-0677">Repeat</keyword>
<dbReference type="InterPro" id="IPR013783">
    <property type="entry name" value="Ig-like_fold"/>
</dbReference>
<accession>A0A1T4XVL2</accession>
<dbReference type="Gene3D" id="3.90.930.1">
    <property type="match status" value="1"/>
</dbReference>
<feature type="signal peptide" evidence="2">
    <location>
        <begin position="1"/>
        <end position="27"/>
    </location>
</feature>
<dbReference type="InterPro" id="IPR029476">
    <property type="entry name" value="DNase_NucA_NucB"/>
</dbReference>
<dbReference type="Gene3D" id="2.60.40.3440">
    <property type="match status" value="1"/>
</dbReference>
<proteinExistence type="predicted"/>
<dbReference type="InterPro" id="IPR006530">
    <property type="entry name" value="YD"/>
</dbReference>
<evidence type="ECO:0000313" key="4">
    <source>
        <dbReference type="EMBL" id="SKA93554.1"/>
    </source>
</evidence>
<dbReference type="NCBIfam" id="TIGR01643">
    <property type="entry name" value="YD_repeat_2x"/>
    <property type="match status" value="17"/>
</dbReference>
<name>A0A1T4XVL2_9GAMM</name>
<dbReference type="NCBIfam" id="NF012211">
    <property type="entry name" value="tand_rpt_95"/>
    <property type="match status" value="1"/>
</dbReference>
<dbReference type="Pfam" id="PF05593">
    <property type="entry name" value="RHS_repeat"/>
    <property type="match status" value="5"/>
</dbReference>
<dbReference type="GO" id="GO:0016020">
    <property type="term" value="C:membrane"/>
    <property type="evidence" value="ECO:0007669"/>
    <property type="project" value="InterPro"/>
</dbReference>
<dbReference type="Pfam" id="PF20148">
    <property type="entry name" value="DUF6531"/>
    <property type="match status" value="1"/>
</dbReference>
<dbReference type="STRING" id="92487.SAMN02745130_03536"/>
<dbReference type="InterPro" id="IPR022385">
    <property type="entry name" value="Rhs_assc_core"/>
</dbReference>
<keyword evidence="2" id="KW-0732">Signal</keyword>
<sequence>MQKKFVGLRFFIFLLALNFFCKQDAFAAANCQIYPISIPSSLIGSGQNTAITYKKAGFSWLTWGGSNSAGVLAASLMPPGDSHQYTNPYDLADHSLKVNKWVKNSPGVKNSKAIRDALNFLIGKTITLPFWVESKGQGNNLNYKIKYFGNVVITAYNLSGQGWLSFDYKGEVNCEGQDPPDNQAPLAKDGSFKTEENVAIALKVIATDPENQVLSYNIVQEPRSGRLTGTGPDYTYTPNQDFTGVDSFAYKVNDTKLDSNLATIKLEVIEKNDAPHITSQPSINVSERAEYSYDLNATDPNTQDVLLYSIVTAPDGSTINSQTGLLSWSAHSDYVQSVPIFNNKCYVQPDDLGSVDNNNTDVSYLAPLYQRVKTALHNGSDYTAIRTKNWDTQNACLGCHVQTQTLIGLQTAKQKASVDEETAEFLLNRILSSQQPNGAIYDSNSWFAKAQTAYALWSLSYVPERNRTLDARSKALRYFYGVKESVDNTTFWVTDYSEPVGWLQTPESITALIALSASRFILDARKAENLTVEQQGVLSDYQALLPSMAQYFLSKTTDAPNSSTLNNAFILIGLGEMTRQIIDSSLNAAIDQAMQQIDQILRSRQTATGGWNHHNDTANDPLISAWVGLALNYLKPAATDQAILNTIQYLLDTQNTEGFWMTTSGLFSTHLATTSLVMAYLPVLLDHLSSPDVIVNNFKLNDEAMTLSADIYNRGLGKIIVPIKVNFYNGNPATNDLLASAELASLAGDSLDTITVSLTKLPTENVYAVLSVAPVPAECDVSNNQTVAVLLKLAATDPQGLKDEQSFLVNVLDINEAPSIISTPVTQFDQGLPYTYQVKATDPDRGDALDFKLTTAPEGLSIDAKTGLISYDVKKLLPGEHAVVITATDLRGLSTQQSFSLTVHANALPIITSSPITEGLVDQTYRYTVTAEDTDADTLTYSLTAAPLTMTIDSKKGVISWIVQPVYVGNHTVIVKVSDGRGGEAEQSFILGVSTLNATPTITSTPPNNLNIKTGVPFNYQIEANDPEGGTLSFSLTTAPQGMQVDATTGQVSWIPSTEQIGEYPVTIRVTDNQQGHVEQSFTLSVKAASVNQLPLIHSTPATIAFVEQVYRYEVEATDPDEGDALAFALTSAPTGMSMDAESGLITWTPSLVQLGEHMIVLKVSDGKGGELTQTYTLIVKSALANQAPHITSTPVGITQVGSVYRYQILAEDPEGQVLNYQLVETPEGMTISAEGLVQWQPSSVQSVAVKVSVSDGHQTVIQTWSLTVTDQALPLTADLTVSPTSVNEGEKITLAASIQNAVEPVKVELLVDGQAVAFTSSYQLELTATGVGKHSVQLKVTDANATITKMAEFNVKIPSDTTAPVVNLTDLTDGSIVTMPTVIKGSIEDEHLDSWRLSYKPMDMSDSWIELARGTATVDVQELATFDPTLLINGQYELRLEASDLNGLQTIANAVVTVDGDMKVGNFSISFKDLEIPVVGIPITITRTYDSRQRQKNLDFGYGWSVDYRAIKVEEDKKPGLGWQSITKGSGLSKTYCTEPIRERHVTVTLPTGEVEQFVAEATPHCTSLVPTLDVTLGFRAIAGTSSTLSQSSYGLLRVVNGNLEDIGDPGVPVDPQQYQLTTRSGYIYILDQAFGLQRIIDPKGNTLTYSDAGIMHSSGVGIQFERDALSRITAIVDPKGNKLNYSYNASGDLTSFKERIGVETKFNYDTQHYLTEIIDPLGRKQVKNIYNEEGRLVSQEDSAGNQVLFTYNIAGRQSVVTDRNGNVNTYYYDDRGNVITQVDALSHQTLFTYDANDNQLTRQDPLGYIWSSTFNDQSDQLTETNPLNQTTSYTYNTQGDETEIKDALGHLTQNSYDAEGSLLQITDPLGHVTRNTLNSRGEVIELVDALGYKTSYTYDSKGNKLTETDALGVTKQFTYDANGNKLTETRTRLIEGIAQEEITHYEYDAMDRVIKTTDALGHSTQTEYNELGKAIATIDALGRRTETEYDAYGREILVRASDGSEQMTTYDLEGNKLTETDALGRITHFEYDALNRLVKTTSPTGAVSTTEYDANGRVVANADALGHRSTYEYDAAGRRTAVINALGQRSTTEYDAAGRIVQETDALGHTQTHAYNATGQRMSTTYADLTTVSTRLDALAHKVGATDQAGVTTHYAYDALGRLVKVTDASGNATTYSYDEAGNKLTQTDALGRITRWSYDALGRVLTRTLPLGQMERFSYDAVGNRTSHIDFNGQTHVYTYDALNRITEMQSADGSRETTRYDAVGNRIEVTLTDVSLTRIWRYSYDEASRLTQETQPDGSRLSYRYDLAGNKTHLTTVLPSGATTTTISTYDDLNRLKTVTDATGTTSYRYDEVGNRSEVLYPNQTRQRYRYDALNRLTQLQTLNALGQVIQSYHYTLEATGRRTQITEATGRVSTYTYDTLYRVTSETLSDASAGDHSSGYQYDPVGNRVYQTVKGVPTAYTYDANDRLLSAGGVVYTYDAQGNPLSQTDEHGQLETYTYNSRHQLTSHTVNGHTTTYAYNPEGLRTQQTTPSQSTAYLIDQNRDYAQVLAEYDSTGLKTSYRYGDDLISQTQGSVTHYYHYDGLGSTRALSDHAGTLTDTYAYTAFGDLLQQTGTTENAYRFTGEWYDAGLDQYYLRARYYDQGVGRFTQQDTWMGRDSDPITLHKYLYANGDGVNQTDPSGQMSLGSMMTGMNLQLSLSMTTTMVARRMISRTFVGAALKYGLQAIQKEVKICLREVLLDRGRRCKIDVPIVIAANDYPNQRQHIQDAQEGLGSNISNTPLPAVLRYQSGGINRKSWPKSRFSPRGLEGCTTQDRVNSELVFRSKVQCDEYPFNTSIEDGYSNFLQGNVATRYIPQIENSKFGGMIGLLNKMHQGDYFIVMPLDMVWKSIVINNP</sequence>
<dbReference type="OrthoDB" id="5620365at2"/>
<dbReference type="Pfam" id="PF17963">
    <property type="entry name" value="Big_9"/>
    <property type="match status" value="1"/>
</dbReference>
<evidence type="ECO:0000256" key="1">
    <source>
        <dbReference type="ARBA" id="ARBA00022737"/>
    </source>
</evidence>
<dbReference type="Proteomes" id="UP000190460">
    <property type="component" value="Unassembled WGS sequence"/>
</dbReference>
<dbReference type="CDD" id="cd00688">
    <property type="entry name" value="ISOPREN_C2_like"/>
    <property type="match status" value="1"/>
</dbReference>
<reference evidence="4 5" key="1">
    <citation type="submission" date="2017-02" db="EMBL/GenBank/DDBJ databases">
        <authorList>
            <person name="Peterson S.W."/>
        </authorList>
    </citation>
    <scope>NUCLEOTIDE SEQUENCE [LARGE SCALE GENOMIC DNA]</scope>
    <source>
        <strain evidence="4 5">ATCC 49788</strain>
    </source>
</reference>
<evidence type="ECO:0000256" key="2">
    <source>
        <dbReference type="SAM" id="SignalP"/>
    </source>
</evidence>
<feature type="domain" description="Dystroglycan-type cadherin-like" evidence="3">
    <location>
        <begin position="915"/>
        <end position="1000"/>
    </location>
</feature>
<gene>
    <name evidence="4" type="ORF">SAMN02745130_03536</name>
</gene>
<feature type="chain" id="PRO_5013364012" evidence="2">
    <location>
        <begin position="28"/>
        <end position="2901"/>
    </location>
</feature>
<dbReference type="SMART" id="SM00736">
    <property type="entry name" value="CADG"/>
    <property type="match status" value="3"/>
</dbReference>
<dbReference type="InterPro" id="IPR006644">
    <property type="entry name" value="Cadg"/>
</dbReference>
<evidence type="ECO:0000313" key="5">
    <source>
        <dbReference type="Proteomes" id="UP000190460"/>
    </source>
</evidence>
<dbReference type="RefSeq" id="WP_078923974.1">
    <property type="nucleotide sequence ID" value="NZ_FUYB01000024.1"/>
</dbReference>
<dbReference type="Gene3D" id="2.180.10.10">
    <property type="entry name" value="RHS repeat-associated core"/>
    <property type="match status" value="4"/>
</dbReference>
<dbReference type="InterPro" id="IPR031325">
    <property type="entry name" value="RHS_repeat"/>
</dbReference>
<dbReference type="NCBIfam" id="TIGR03696">
    <property type="entry name" value="Rhs_assc_core"/>
    <property type="match status" value="1"/>
</dbReference>
<dbReference type="Pfam" id="PF05345">
    <property type="entry name" value="He_PIG"/>
    <property type="match status" value="5"/>
</dbReference>
<dbReference type="PANTHER" id="PTHR32305">
    <property type="match status" value="1"/>
</dbReference>
<dbReference type="SUPFAM" id="SSF48239">
    <property type="entry name" value="Terpenoid cyclases/Protein prenyltransferases"/>
    <property type="match status" value="1"/>
</dbReference>
<dbReference type="CDD" id="cd11304">
    <property type="entry name" value="Cadherin_repeat"/>
    <property type="match status" value="1"/>
</dbReference>
<keyword evidence="5" id="KW-1185">Reference proteome</keyword>
<feature type="domain" description="Dystroglycan-type cadherin-like" evidence="3">
    <location>
        <begin position="1002"/>
        <end position="1093"/>
    </location>
</feature>
<dbReference type="InterPro" id="IPR015919">
    <property type="entry name" value="Cadherin-like_sf"/>
</dbReference>
<dbReference type="Pfam" id="PF14040">
    <property type="entry name" value="DNase_NucA_NucB"/>
    <property type="match status" value="1"/>
</dbReference>
<dbReference type="PANTHER" id="PTHR32305:SF15">
    <property type="entry name" value="PROTEIN RHSA-RELATED"/>
    <property type="match status" value="1"/>
</dbReference>
<protein>
    <submittedName>
        <fullName evidence="4">RHS repeat-associated core domain-containing protein</fullName>
    </submittedName>
</protein>
<evidence type="ECO:0000259" key="3">
    <source>
        <dbReference type="SMART" id="SM00736"/>
    </source>
</evidence>
<feature type="domain" description="Dystroglycan-type cadherin-like" evidence="3">
    <location>
        <begin position="820"/>
        <end position="909"/>
    </location>
</feature>
<dbReference type="SUPFAM" id="SSF49313">
    <property type="entry name" value="Cadherin-like"/>
    <property type="match status" value="6"/>
</dbReference>
<dbReference type="InterPro" id="IPR008930">
    <property type="entry name" value="Terpenoid_cyclase/PrenylTrfase"/>
</dbReference>